<dbReference type="InterPro" id="IPR010623">
    <property type="entry name" value="IcmF_C"/>
</dbReference>
<dbReference type="InterPro" id="IPR009612">
    <property type="entry name" value="IcmF-rel"/>
</dbReference>
<organism evidence="5 6">
    <name type="scientific">Xanthomonas axonopodis pv. melhusii</name>
    <dbReference type="NCBI Taxonomy" id="487834"/>
    <lineage>
        <taxon>Bacteria</taxon>
        <taxon>Pseudomonadati</taxon>
        <taxon>Pseudomonadota</taxon>
        <taxon>Gammaproteobacteria</taxon>
        <taxon>Lysobacterales</taxon>
        <taxon>Lysobacteraceae</taxon>
        <taxon>Xanthomonas</taxon>
    </lineage>
</organism>
<dbReference type="AlphaFoldDB" id="A0A1T1NPX8"/>
<feature type="domain" description="Type VI secretion system IcmF C-terminal" evidence="2">
    <location>
        <begin position="1055"/>
        <end position="1158"/>
    </location>
</feature>
<dbReference type="SUPFAM" id="SSF52540">
    <property type="entry name" value="P-loop containing nucleoside triphosphate hydrolases"/>
    <property type="match status" value="1"/>
</dbReference>
<proteinExistence type="predicted"/>
<feature type="domain" description="Type VI secretion system component TssM1 N-terminal" evidence="4">
    <location>
        <begin position="194"/>
        <end position="451"/>
    </location>
</feature>
<evidence type="ECO:0000259" key="2">
    <source>
        <dbReference type="Pfam" id="PF06744"/>
    </source>
</evidence>
<keyword evidence="1" id="KW-0472">Membrane</keyword>
<dbReference type="InterPro" id="IPR027417">
    <property type="entry name" value="P-loop_NTPase"/>
</dbReference>
<evidence type="ECO:0000313" key="6">
    <source>
        <dbReference type="Proteomes" id="UP000190559"/>
    </source>
</evidence>
<keyword evidence="1" id="KW-1133">Transmembrane helix</keyword>
<dbReference type="NCBIfam" id="TIGR03348">
    <property type="entry name" value="VI_IcmF"/>
    <property type="match status" value="1"/>
</dbReference>
<evidence type="ECO:0000256" key="1">
    <source>
        <dbReference type="SAM" id="Phobius"/>
    </source>
</evidence>
<evidence type="ECO:0000313" key="5">
    <source>
        <dbReference type="EMBL" id="OOW65203.1"/>
    </source>
</evidence>
<gene>
    <name evidence="5" type="ORF">Xmlh_20745</name>
</gene>
<feature type="domain" description="IcmF-related" evidence="3">
    <location>
        <begin position="505"/>
        <end position="802"/>
    </location>
</feature>
<dbReference type="InterPro" id="IPR053156">
    <property type="entry name" value="T6SS_TssM-like"/>
</dbReference>
<evidence type="ECO:0000259" key="3">
    <source>
        <dbReference type="Pfam" id="PF06761"/>
    </source>
</evidence>
<name>A0A1T1NPX8_9XANT</name>
<sequence>MTMKTLLSKLSATVVVGLLALCLLSVLLWVGGPYVALAGWSPLSSVAARLLAIVLLLVVWVGVLALRRWRRQARAATLSSALAAPGRDDDRELRSGQERAQLQARFQQAIQLLRKRRGGADLYTLPWYALIGPPGSGKSTLLQHSGLQFPLAARMGDAALRGVGGTRDCEWWFTDEAVFLDTAGRYTTQDSDQAVDAGAWRDFLRLLRRYRPRRPLNGVLVTMSMSDLLLLDDAERDTHMQAIRRRLDELAEQLQASVPVYLIFTKCDLIGGFGEFFDDLTPAQRNQVWGMTFALAQTLDGHAARKFADEFGVLQQQLSARLFERLNLERDRLRRAAILSFPQQVAALGERARQFVEGTFAGNAYGPAPLLRGVYFTSGTQDGTPIDRMMGAVARTFGLEEARVQAPGAQRRTFFVERLLREVVLRESGLANAPPAQQRRRAWLQAAAYAGVALLTGAVLAGLGLSYLGNRAYLQQVRAALEARPAVPDPHAATGMPEYVARTLQQADATQAVVKVAQQYHAGAPWSLRMGLFQGQALGEQVRAGYLRQLNATLLPALAVRLRTGLVDNAQAPQALYYTLKGYLMLGQPQHLDPAQLGALAAIEAEKLFPGEPALQQALSAHLQAVLESPTHVRALSLDNQRIAQARASLRAADLSTLIYGNLLLTPPDGTPLRLDKALGLLADTFVRRSGTALSMPVPALYTQPVFAALQREGIGQAVERFGRDDWVFGGAALDASAKATLVREVGQRYTADYIRYWDGLLADLQLRPSADLAGASATAAKLAGPSSPLRLLLGVVGEHTQAMDRAPPADPAQRALAAAASSAGAKANAAAAKLPGGAAISAALATPADGAAAAAPATGAAISEHFLALNALAAGAPGSTPLDHLLSVLDQLGKQLLVISQGGGDAAAANAQLALARQEMAQLPPPVTDWLQSLAGSSATLMTQGARAALDAQVRQSVGEVCTDFVRGRYPFDPEAQVEIPLQNFGELFGSGGRLETLYTGTVKPLLDTQSPQWRWKDGPDAVIGAPGLPVQLQLAQRIRQKYFRGGPTPQIGFTVLAPTLGEGVTRLTLDIEGQRYDYQPGAAQSMPMIWPGPVPGHVSIAAFGADGVALGTLDYQGDWALFRALQAGHLENPSDLRFVASFALGGHDVQVPLRAGNLRHPFLDRDVQHFACGG</sequence>
<dbReference type="Proteomes" id="UP000190559">
    <property type="component" value="Unassembled WGS sequence"/>
</dbReference>
<dbReference type="InterPro" id="IPR025743">
    <property type="entry name" value="TssM1_N"/>
</dbReference>
<dbReference type="RefSeq" id="WP_078565136.1">
    <property type="nucleotide sequence ID" value="NZ_LOJW01000068.1"/>
</dbReference>
<dbReference type="PANTHER" id="PTHR36153:SF1">
    <property type="entry name" value="TYPE VI SECRETION SYSTEM COMPONENT TSSM1"/>
    <property type="match status" value="1"/>
</dbReference>
<evidence type="ECO:0000259" key="4">
    <source>
        <dbReference type="Pfam" id="PF14331"/>
    </source>
</evidence>
<accession>A0A1T1NPX8</accession>
<keyword evidence="1" id="KW-0812">Transmembrane</keyword>
<dbReference type="Pfam" id="PF06761">
    <property type="entry name" value="IcmF-related"/>
    <property type="match status" value="1"/>
</dbReference>
<dbReference type="Pfam" id="PF14331">
    <property type="entry name" value="IcmF-related_N"/>
    <property type="match status" value="1"/>
</dbReference>
<dbReference type="EMBL" id="LOJW01000068">
    <property type="protein sequence ID" value="OOW65203.1"/>
    <property type="molecule type" value="Genomic_DNA"/>
</dbReference>
<feature type="transmembrane region" description="Helical" evidence="1">
    <location>
        <begin position="446"/>
        <end position="468"/>
    </location>
</feature>
<feature type="transmembrane region" description="Helical" evidence="1">
    <location>
        <begin position="48"/>
        <end position="66"/>
    </location>
</feature>
<dbReference type="Pfam" id="PF06744">
    <property type="entry name" value="IcmF_C"/>
    <property type="match status" value="1"/>
</dbReference>
<protein>
    <submittedName>
        <fullName evidence="5">Type VI secretion protein</fullName>
    </submittedName>
</protein>
<reference evidence="5 6" key="1">
    <citation type="submission" date="2015-12" db="EMBL/GenBank/DDBJ databases">
        <authorList>
            <person name="Shamseldin A."/>
            <person name="Moawad H."/>
            <person name="Abd El-Rahim W.M."/>
            <person name="Sadowsky M.J."/>
        </authorList>
    </citation>
    <scope>NUCLEOTIDE SEQUENCE [LARGE SCALE GENOMIC DNA]</scope>
    <source>
        <strain evidence="5 6">LMG9050</strain>
    </source>
</reference>
<dbReference type="CDD" id="cd00882">
    <property type="entry name" value="Ras_like_GTPase"/>
    <property type="match status" value="1"/>
</dbReference>
<dbReference type="InterPro" id="IPR017731">
    <property type="entry name" value="TssM1-like"/>
</dbReference>
<dbReference type="PANTHER" id="PTHR36153">
    <property type="entry name" value="INNER MEMBRANE PROTEIN-RELATED"/>
    <property type="match status" value="1"/>
</dbReference>
<comment type="caution">
    <text evidence="5">The sequence shown here is derived from an EMBL/GenBank/DDBJ whole genome shotgun (WGS) entry which is preliminary data.</text>
</comment>
<dbReference type="Gene3D" id="3.40.50.300">
    <property type="entry name" value="P-loop containing nucleotide triphosphate hydrolases"/>
    <property type="match status" value="1"/>
</dbReference>